<dbReference type="Proteomes" id="UP000092177">
    <property type="component" value="Chromosome 2"/>
</dbReference>
<dbReference type="PANTHER" id="PTHR43863:SF2">
    <property type="entry name" value="MALTASE-GLUCOAMYLASE"/>
    <property type="match status" value="1"/>
</dbReference>
<dbReference type="EMBL" id="LTAN01000002">
    <property type="protein sequence ID" value="OBR14495.1"/>
    <property type="molecule type" value="Genomic_DNA"/>
</dbReference>
<protein>
    <submittedName>
        <fullName evidence="5">Glycosyl hydrolase family 31</fullName>
    </submittedName>
</protein>
<dbReference type="VEuPathDB" id="FungiDB:CH63R_03221"/>
<name>A0A1B7YR33_COLHI</name>
<dbReference type="Pfam" id="PF21365">
    <property type="entry name" value="Glyco_hydro_31_3rd"/>
    <property type="match status" value="1"/>
</dbReference>
<comment type="similarity">
    <text evidence="1 2">Belongs to the glycosyl hydrolase 31 family.</text>
</comment>
<gene>
    <name evidence="5" type="ORF">CH63R_03221</name>
</gene>
<keyword evidence="2 5" id="KW-0378">Hydrolase</keyword>
<accession>A0A1B7YR33</accession>
<dbReference type="GO" id="GO:0004553">
    <property type="term" value="F:hydrolase activity, hydrolyzing O-glycosyl compounds"/>
    <property type="evidence" value="ECO:0007669"/>
    <property type="project" value="InterPro"/>
</dbReference>
<keyword evidence="2" id="KW-0326">Glycosidase</keyword>
<reference evidence="6" key="1">
    <citation type="journal article" date="2017" name="BMC Genomics">
        <title>Gapless genome assembly of Colletotrichum higginsianum reveals chromosome structure and association of transposable elements with secondary metabolite gene clusters.</title>
        <authorList>
            <person name="Dallery J.-F."/>
            <person name="Lapalu N."/>
            <person name="Zampounis A."/>
            <person name="Pigne S."/>
            <person name="Luyten I."/>
            <person name="Amselem J."/>
            <person name="Wittenberg A.H.J."/>
            <person name="Zhou S."/>
            <person name="de Queiroz M.V."/>
            <person name="Robin G.P."/>
            <person name="Auger A."/>
            <person name="Hainaut M."/>
            <person name="Henrissat B."/>
            <person name="Kim K.-T."/>
            <person name="Lee Y.-H."/>
            <person name="Lespinet O."/>
            <person name="Schwartz D.C."/>
            <person name="Thon M.R."/>
            <person name="O'Connell R.J."/>
        </authorList>
    </citation>
    <scope>NUCLEOTIDE SEQUENCE [LARGE SCALE GENOMIC DNA]</scope>
    <source>
        <strain evidence="6">IMI 349063</strain>
    </source>
</reference>
<feature type="domain" description="Glycoside hydrolase family 31 TIM barrel" evidence="3">
    <location>
        <begin position="195"/>
        <end position="501"/>
    </location>
</feature>
<dbReference type="GeneID" id="28862303"/>
<dbReference type="GO" id="GO:0005975">
    <property type="term" value="P:carbohydrate metabolic process"/>
    <property type="evidence" value="ECO:0007669"/>
    <property type="project" value="InterPro"/>
</dbReference>
<dbReference type="AlphaFoldDB" id="A0A1B7YR33"/>
<proteinExistence type="inferred from homology"/>
<dbReference type="InterPro" id="IPR048395">
    <property type="entry name" value="Glyco_hydro_31_C"/>
</dbReference>
<evidence type="ECO:0000256" key="2">
    <source>
        <dbReference type="RuleBase" id="RU361185"/>
    </source>
</evidence>
<dbReference type="InterPro" id="IPR000322">
    <property type="entry name" value="Glyco_hydro_31_TIM"/>
</dbReference>
<dbReference type="PANTHER" id="PTHR43863">
    <property type="entry name" value="HYDROLASE, PUTATIVE (AFU_ORTHOLOGUE AFUA_1G03140)-RELATED"/>
    <property type="match status" value="1"/>
</dbReference>
<sequence length="806" mass="91297">MLQYEFNTDPVADEEAIIAGTNYRFTVINDFVIRYEWAEDGVFEDRASTFAINRRFPRQHKPLIRDTESQLEIITPTIHVTYDKKRFSPNGLVIEAIHETTLWETTWRYGETPVSNLGGTARTLDGVDGRCDMGSGVLSRVGFSVFDDSDSMLFDGAGFVAPRRPGDRVDGYLFSFGSDFQGAMRAFFAISGHTPRLPRWSLGNWWSRYHKYTAKSYLDLMDRFRDQEIPLSVAVLDMDWHLVGADEVPHSGWTGYTWDKKLFPDPEGFTAALHERGLKITLNDHPHLGVGSYEDHYEEMAKHMGHDTSQGKTPILFDPANPKFMHGFFNILHRGLEKKGCDFWWMDWQQGPHSKVPGLGPLWLLNHFQFLDQKQQAGEHQALNFSRYAGPGSHRYPVGFSGDALVTWDSLRFQPEFTATASNVGYGWWSHDIGGHMFGYRDDELFARWVQLGVFSPILRLHSADTPWGSKEPWLYGSDAERVATSFMRFRHRLVPYLHTLNWRFATLDEPLVEPLYWKFPKRQEAFNYPNQYFFGPSLTVAPIVDPTDRQTRHAPVKVWLPPVAARYIDIFTGTVYDGDRELQMWRPLSQVPALAPEGSIIPLDGHRKPANGCENPTSLELLVVVGRDGKFEIVEDSADDTDFKPGDSSFERTTTVEWNQAEGRLRIDRAAGRDWIVRFLGVEAAGTKEINVRVNGVDDARAYYAPADDLAPGQVVKVNKEEVGGDGALTLQLPAPQLPRIDHTDKFRALLLDFQIEFAHKDKIFGILTSSKPTGVKIGELLGVSCAESIKGPLMELLLADSRTA</sequence>
<dbReference type="KEGG" id="chig:CH63R_03221"/>
<evidence type="ECO:0000313" key="5">
    <source>
        <dbReference type="EMBL" id="OBR14495.1"/>
    </source>
</evidence>
<keyword evidence="6" id="KW-1185">Reference proteome</keyword>
<dbReference type="SUPFAM" id="SSF51445">
    <property type="entry name" value="(Trans)glycosidases"/>
    <property type="match status" value="1"/>
</dbReference>
<dbReference type="SUPFAM" id="SSF51011">
    <property type="entry name" value="Glycosyl hydrolase domain"/>
    <property type="match status" value="1"/>
</dbReference>
<dbReference type="CDD" id="cd06595">
    <property type="entry name" value="GH31_u1"/>
    <property type="match status" value="1"/>
</dbReference>
<dbReference type="RefSeq" id="XP_018163012.1">
    <property type="nucleotide sequence ID" value="XM_018298196.1"/>
</dbReference>
<dbReference type="Gene3D" id="3.20.20.80">
    <property type="entry name" value="Glycosidases"/>
    <property type="match status" value="1"/>
</dbReference>
<dbReference type="Gene3D" id="2.60.40.1180">
    <property type="entry name" value="Golgi alpha-mannosidase II"/>
    <property type="match status" value="1"/>
</dbReference>
<evidence type="ECO:0000256" key="1">
    <source>
        <dbReference type="ARBA" id="ARBA00007806"/>
    </source>
</evidence>
<feature type="domain" description="Glycosyl hydrolase family 31 C-terminal" evidence="4">
    <location>
        <begin position="510"/>
        <end position="602"/>
    </location>
</feature>
<dbReference type="InterPro" id="IPR051816">
    <property type="entry name" value="Glycosyl_Hydrolase_31"/>
</dbReference>
<dbReference type="InterPro" id="IPR017853">
    <property type="entry name" value="GH"/>
</dbReference>
<comment type="caution">
    <text evidence="5">The sequence shown here is derived from an EMBL/GenBank/DDBJ whole genome shotgun (WGS) entry which is preliminary data.</text>
</comment>
<organism evidence="5 6">
    <name type="scientific">Colletotrichum higginsianum (strain IMI 349063)</name>
    <name type="common">Crucifer anthracnose fungus</name>
    <dbReference type="NCBI Taxonomy" id="759273"/>
    <lineage>
        <taxon>Eukaryota</taxon>
        <taxon>Fungi</taxon>
        <taxon>Dikarya</taxon>
        <taxon>Ascomycota</taxon>
        <taxon>Pezizomycotina</taxon>
        <taxon>Sordariomycetes</taxon>
        <taxon>Hypocreomycetidae</taxon>
        <taxon>Glomerellales</taxon>
        <taxon>Glomerellaceae</taxon>
        <taxon>Colletotrichum</taxon>
        <taxon>Colletotrichum destructivum species complex</taxon>
    </lineage>
</organism>
<dbReference type="InterPro" id="IPR013780">
    <property type="entry name" value="Glyco_hydro_b"/>
</dbReference>
<dbReference type="Pfam" id="PF01055">
    <property type="entry name" value="Glyco_hydro_31_2nd"/>
    <property type="match status" value="1"/>
</dbReference>
<dbReference type="OrthoDB" id="1334205at2759"/>
<evidence type="ECO:0000313" key="6">
    <source>
        <dbReference type="Proteomes" id="UP000092177"/>
    </source>
</evidence>
<evidence type="ECO:0000259" key="4">
    <source>
        <dbReference type="Pfam" id="PF21365"/>
    </source>
</evidence>
<evidence type="ECO:0000259" key="3">
    <source>
        <dbReference type="Pfam" id="PF01055"/>
    </source>
</evidence>